<dbReference type="Gene3D" id="3.20.20.140">
    <property type="entry name" value="Metal-dependent hydrolases"/>
    <property type="match status" value="1"/>
</dbReference>
<dbReference type="AlphaFoldDB" id="A0A7X9UCT9"/>
<gene>
    <name evidence="2" type="ORF">HF320_06990</name>
</gene>
<organism evidence="2 3">
    <name type="scientific">Collinsella acetigenes</name>
    <dbReference type="NCBI Taxonomy" id="2713419"/>
    <lineage>
        <taxon>Bacteria</taxon>
        <taxon>Bacillati</taxon>
        <taxon>Actinomycetota</taxon>
        <taxon>Coriobacteriia</taxon>
        <taxon>Coriobacteriales</taxon>
        <taxon>Coriobacteriaceae</taxon>
        <taxon>Collinsella</taxon>
    </lineage>
</organism>
<dbReference type="CDD" id="cd01300">
    <property type="entry name" value="YtcJ_like"/>
    <property type="match status" value="1"/>
</dbReference>
<proteinExistence type="predicted"/>
<comment type="caution">
    <text evidence="2">The sequence shown here is derived from an EMBL/GenBank/DDBJ whole genome shotgun (WGS) entry which is preliminary data.</text>
</comment>
<keyword evidence="3" id="KW-1185">Reference proteome</keyword>
<dbReference type="InterPro" id="IPR011059">
    <property type="entry name" value="Metal-dep_hydrolase_composite"/>
</dbReference>
<dbReference type="SUPFAM" id="SSF51338">
    <property type="entry name" value="Composite domain of metallo-dependent hydrolases"/>
    <property type="match status" value="1"/>
</dbReference>
<evidence type="ECO:0000313" key="2">
    <source>
        <dbReference type="EMBL" id="NMF56070.1"/>
    </source>
</evidence>
<sequence>MDKAEVVIRSNAVFTGTGLAPFKGGVAVKGDKIVACGEDKYLDTFIGPDTEIRDFGDKLVMPGLIDSHTHFAQGAFMTDPDFAVNLIDCTSFEQAMERVRSFADSHLDNEWIVGCQIIQFQWEIPEMPTAAMIDQYVSDRPVFLQQVDLHTFSANSCAINKVGVTRDTPDPAGGKILKDADGNLTGVFSNNAGAIFMDEVYNPAMDIVEASFSKTAKRANALGITTVGMVNPTFVSMDNPYAVLADLNARGDLPLRVFLYTDLFENERLELHEIQEKYNFPDTQVEWHGFKQFLDGVCSDHTAWMLEPYSNAPETCGEPAEDPERIRAAILKATQWGVDTRIHTIGDRSVHFVLDCFKEGERLHGKGECRHSMEHNETVQPEDLPRYAELGVSAGMQPWHMLLDMPDRAKDDAVGPERAALSWPLHSLLASGACVHLGSDFPVVGLEPMEEIYGAVFRMLEDGSNPEGWFPEERITMGDALRAYTYGSAYAMHAEDRIGTLSCGKQADICVLDRNLFDCAPEEVLEATSAFTMIAGKVVFEA</sequence>
<dbReference type="Proteomes" id="UP000546970">
    <property type="component" value="Unassembled WGS sequence"/>
</dbReference>
<dbReference type="RefSeq" id="WP_169277680.1">
    <property type="nucleotide sequence ID" value="NZ_JABBCP010000005.1"/>
</dbReference>
<reference evidence="2 3" key="1">
    <citation type="submission" date="2020-04" db="EMBL/GenBank/DDBJ databases">
        <title>Collinsella sp. KGMB02528 nov., an anaerobic actinobacterium isolated from human feces.</title>
        <authorList>
            <person name="Han K.-I."/>
            <person name="Eom M.K."/>
            <person name="Kim J.-S."/>
            <person name="Lee K.C."/>
            <person name="Suh M.K."/>
            <person name="Park S.-H."/>
            <person name="Lee J.H."/>
            <person name="Kang S.W."/>
            <person name="Park J.-E."/>
            <person name="Oh B.S."/>
            <person name="Yu S.Y."/>
            <person name="Choi S.-H."/>
            <person name="Lee D.H."/>
            <person name="Yoon H."/>
            <person name="Kim B.-Y."/>
            <person name="Lee J.H."/>
            <person name="Lee J.-S."/>
        </authorList>
    </citation>
    <scope>NUCLEOTIDE SEQUENCE [LARGE SCALE GENOMIC DNA]</scope>
    <source>
        <strain evidence="2 3">KGMB02528</strain>
    </source>
</reference>
<name>A0A7X9UCT9_9ACTN</name>
<dbReference type="Pfam" id="PF07969">
    <property type="entry name" value="Amidohydro_3"/>
    <property type="match status" value="1"/>
</dbReference>
<dbReference type="SUPFAM" id="SSF51556">
    <property type="entry name" value="Metallo-dependent hydrolases"/>
    <property type="match status" value="1"/>
</dbReference>
<dbReference type="InterPro" id="IPR032466">
    <property type="entry name" value="Metal_Hydrolase"/>
</dbReference>
<protein>
    <submittedName>
        <fullName evidence="2">Amidohydrolase</fullName>
    </submittedName>
</protein>
<dbReference type="EMBL" id="JABBCP010000005">
    <property type="protein sequence ID" value="NMF56070.1"/>
    <property type="molecule type" value="Genomic_DNA"/>
</dbReference>
<accession>A0A7X9UCT9</accession>
<dbReference type="InterPro" id="IPR013108">
    <property type="entry name" value="Amidohydro_3"/>
</dbReference>
<evidence type="ECO:0000259" key="1">
    <source>
        <dbReference type="Pfam" id="PF07969"/>
    </source>
</evidence>
<feature type="domain" description="Amidohydrolase 3" evidence="1">
    <location>
        <begin position="52"/>
        <end position="540"/>
    </location>
</feature>
<dbReference type="Gene3D" id="3.10.310.70">
    <property type="match status" value="1"/>
</dbReference>
<dbReference type="PANTHER" id="PTHR22642">
    <property type="entry name" value="IMIDAZOLONEPROPIONASE"/>
    <property type="match status" value="1"/>
</dbReference>
<dbReference type="Gene3D" id="2.30.40.10">
    <property type="entry name" value="Urease, subunit C, domain 1"/>
    <property type="match status" value="1"/>
</dbReference>
<dbReference type="GO" id="GO:0016810">
    <property type="term" value="F:hydrolase activity, acting on carbon-nitrogen (but not peptide) bonds"/>
    <property type="evidence" value="ECO:0007669"/>
    <property type="project" value="InterPro"/>
</dbReference>
<keyword evidence="2" id="KW-0378">Hydrolase</keyword>
<evidence type="ECO:0000313" key="3">
    <source>
        <dbReference type="Proteomes" id="UP000546970"/>
    </source>
</evidence>
<dbReference type="InterPro" id="IPR033932">
    <property type="entry name" value="YtcJ-like"/>
</dbReference>
<dbReference type="PANTHER" id="PTHR22642:SF2">
    <property type="entry name" value="PROTEIN LONG AFTER FAR-RED 3"/>
    <property type="match status" value="1"/>
</dbReference>